<evidence type="ECO:0000313" key="2">
    <source>
        <dbReference type="Proteomes" id="UP000078572"/>
    </source>
</evidence>
<dbReference type="Gene3D" id="3.40.50.300">
    <property type="entry name" value="P-loop containing nucleotide triphosphate hydrolases"/>
    <property type="match status" value="1"/>
</dbReference>
<dbReference type="InterPro" id="IPR027417">
    <property type="entry name" value="P-loop_NTPase"/>
</dbReference>
<dbReference type="RefSeq" id="WP_064807783.1">
    <property type="nucleotide sequence ID" value="NZ_CP016023.1"/>
</dbReference>
<proteinExistence type="predicted"/>
<gene>
    <name evidence="1" type="ORF">A9Y76_22540</name>
</gene>
<reference evidence="2" key="1">
    <citation type="submission" date="2016-06" db="EMBL/GenBank/DDBJ databases">
        <authorList>
            <person name="Xu Y."/>
            <person name="Nagy A."/>
            <person name="Yan X."/>
            <person name="Kim S.W."/>
            <person name="Haley B."/>
            <person name="Liu N.T."/>
            <person name="Nou X."/>
        </authorList>
    </citation>
    <scope>NUCLEOTIDE SEQUENCE [LARGE SCALE GENOMIC DNA]</scope>
    <source>
        <strain evidence="2">ATCC 49129</strain>
    </source>
</reference>
<dbReference type="GeneID" id="61528823"/>
<keyword evidence="2" id="KW-1185">Reference proteome</keyword>
<sequence>MRIAVIGTSGVGKSTLARRLAASTQAAYIELDAINWQAEWKALATDDPAEFYRRVQAAVDGPSWVCDGNYSGVRDIVLARATHIVWLDYARPVIMWRVIRRSFWRAVTKAELWPGTGNTEAFSAWLDKGHPIRWAWDTFAQRRAQYAHLLEAPILAAAQKYRVTHPRDLAAVESILGLQHDGTRT</sequence>
<dbReference type="STRING" id="190721.ACS15_4912"/>
<dbReference type="Proteomes" id="UP000078572">
    <property type="component" value="Chromosome 2"/>
</dbReference>
<dbReference type="AlphaFoldDB" id="A0A192A492"/>
<dbReference type="InterPro" id="IPR052922">
    <property type="entry name" value="Cytidylate_Kinase-2"/>
</dbReference>
<dbReference type="EMBL" id="CP016023">
    <property type="protein sequence ID" value="ANJ75295.1"/>
    <property type="molecule type" value="Genomic_DNA"/>
</dbReference>
<dbReference type="PANTHER" id="PTHR37816">
    <property type="entry name" value="YALI0E33011P"/>
    <property type="match status" value="1"/>
</dbReference>
<name>A0A192A492_9RALS</name>
<accession>A0A192A492</accession>
<organism evidence="1 2">
    <name type="scientific">Ralstonia insidiosa</name>
    <dbReference type="NCBI Taxonomy" id="190721"/>
    <lineage>
        <taxon>Bacteria</taxon>
        <taxon>Pseudomonadati</taxon>
        <taxon>Pseudomonadota</taxon>
        <taxon>Betaproteobacteria</taxon>
        <taxon>Burkholderiales</taxon>
        <taxon>Burkholderiaceae</taxon>
        <taxon>Ralstonia</taxon>
    </lineage>
</organism>
<evidence type="ECO:0000313" key="1">
    <source>
        <dbReference type="EMBL" id="ANJ75295.1"/>
    </source>
</evidence>
<dbReference type="PANTHER" id="PTHR37816:SF1">
    <property type="entry name" value="TOXIN"/>
    <property type="match status" value="1"/>
</dbReference>
<dbReference type="OrthoDB" id="5296079at2"/>
<protein>
    <submittedName>
        <fullName evidence="1">Uncharacterized protein</fullName>
    </submittedName>
</protein>
<dbReference type="SUPFAM" id="SSF52540">
    <property type="entry name" value="P-loop containing nucleoside triphosphate hydrolases"/>
    <property type="match status" value="1"/>
</dbReference>